<keyword evidence="6 8" id="KW-1133">Transmembrane helix</keyword>
<dbReference type="EMBL" id="JAAKZV010000311">
    <property type="protein sequence ID" value="NGN69568.1"/>
    <property type="molecule type" value="Genomic_DNA"/>
</dbReference>
<gene>
    <name evidence="9" type="ORF">G5C51_37490</name>
</gene>
<evidence type="ECO:0000256" key="8">
    <source>
        <dbReference type="RuleBase" id="RU363041"/>
    </source>
</evidence>
<dbReference type="PANTHER" id="PTHR30269">
    <property type="entry name" value="TRANSMEMBRANE PROTEIN YFCA"/>
    <property type="match status" value="1"/>
</dbReference>
<organism evidence="9 10">
    <name type="scientific">Streptomyces coryli</name>
    <dbReference type="NCBI Taxonomy" id="1128680"/>
    <lineage>
        <taxon>Bacteria</taxon>
        <taxon>Bacillati</taxon>
        <taxon>Actinomycetota</taxon>
        <taxon>Actinomycetes</taxon>
        <taxon>Kitasatosporales</taxon>
        <taxon>Streptomycetaceae</taxon>
        <taxon>Streptomyces</taxon>
    </lineage>
</organism>
<proteinExistence type="inferred from homology"/>
<dbReference type="Pfam" id="PF01925">
    <property type="entry name" value="TauE"/>
    <property type="match status" value="1"/>
</dbReference>
<keyword evidence="10" id="KW-1185">Reference proteome</keyword>
<comment type="subcellular location">
    <subcellularLocation>
        <location evidence="1 8">Cell membrane</location>
        <topology evidence="1 8">Multi-pass membrane protein</topology>
    </subcellularLocation>
</comment>
<feature type="transmembrane region" description="Helical" evidence="8">
    <location>
        <begin position="63"/>
        <end position="83"/>
    </location>
</feature>
<dbReference type="InterPro" id="IPR052017">
    <property type="entry name" value="TSUP"/>
</dbReference>
<sequence>MAGVLVIGAVVQRVAGIGLGLLCVPPLVLLLGPVEGVSLSNVASAALSLFGLGAVWREVRLQVMVPLVAAAGVTVPAGAWVAHRLPEPLLLSGMGAVVTGAVLLVMRGVRLPGLNGTGGAMAAGAASGFMNSSAGVGGPAISLWALNAGWTARQFVPNALFYGVVVNALSVAAKGPPTLSGTAWGLIAAGIVAGGLIGRIFADRIPERPARRLLLLLALTGGVATLAKGLAGLV</sequence>
<reference evidence="9 10" key="1">
    <citation type="submission" date="2020-02" db="EMBL/GenBank/DDBJ databases">
        <title>Whole-genome analyses of novel actinobacteria.</title>
        <authorList>
            <person name="Sahin N."/>
        </authorList>
    </citation>
    <scope>NUCLEOTIDE SEQUENCE [LARGE SCALE GENOMIC DNA]</scope>
    <source>
        <strain evidence="9 10">A7024</strain>
    </source>
</reference>
<feature type="transmembrane region" description="Helical" evidence="8">
    <location>
        <begin position="213"/>
        <end position="231"/>
    </location>
</feature>
<comment type="similarity">
    <text evidence="2 8">Belongs to the 4-toluene sulfonate uptake permease (TSUP) (TC 2.A.102) family.</text>
</comment>
<dbReference type="GO" id="GO:0005886">
    <property type="term" value="C:plasma membrane"/>
    <property type="evidence" value="ECO:0007669"/>
    <property type="project" value="UniProtKB-SubCell"/>
</dbReference>
<name>A0A6G4UDW2_9ACTN</name>
<evidence type="ECO:0000256" key="3">
    <source>
        <dbReference type="ARBA" id="ARBA00022448"/>
    </source>
</evidence>
<keyword evidence="7 8" id="KW-0472">Membrane</keyword>
<feature type="transmembrane region" description="Helical" evidence="8">
    <location>
        <begin position="36"/>
        <end position="56"/>
    </location>
</feature>
<evidence type="ECO:0000256" key="6">
    <source>
        <dbReference type="ARBA" id="ARBA00022989"/>
    </source>
</evidence>
<evidence type="ECO:0000256" key="4">
    <source>
        <dbReference type="ARBA" id="ARBA00022475"/>
    </source>
</evidence>
<evidence type="ECO:0000256" key="2">
    <source>
        <dbReference type="ARBA" id="ARBA00009142"/>
    </source>
</evidence>
<evidence type="ECO:0000256" key="5">
    <source>
        <dbReference type="ARBA" id="ARBA00022692"/>
    </source>
</evidence>
<keyword evidence="4 8" id="KW-1003">Cell membrane</keyword>
<dbReference type="InterPro" id="IPR002781">
    <property type="entry name" value="TM_pro_TauE-like"/>
</dbReference>
<dbReference type="PANTHER" id="PTHR30269:SF37">
    <property type="entry name" value="MEMBRANE TRANSPORTER PROTEIN"/>
    <property type="match status" value="1"/>
</dbReference>
<keyword evidence="3" id="KW-0813">Transport</keyword>
<evidence type="ECO:0000313" key="9">
    <source>
        <dbReference type="EMBL" id="NGN69568.1"/>
    </source>
</evidence>
<protein>
    <recommendedName>
        <fullName evidence="8">Probable membrane transporter protein</fullName>
    </recommendedName>
</protein>
<accession>A0A6G4UDW2</accession>
<evidence type="ECO:0000256" key="7">
    <source>
        <dbReference type="ARBA" id="ARBA00023136"/>
    </source>
</evidence>
<feature type="transmembrane region" description="Helical" evidence="8">
    <location>
        <begin position="89"/>
        <end position="106"/>
    </location>
</feature>
<feature type="transmembrane region" description="Helical" evidence="8">
    <location>
        <begin position="179"/>
        <end position="201"/>
    </location>
</feature>
<comment type="caution">
    <text evidence="9">The sequence shown here is derived from an EMBL/GenBank/DDBJ whole genome shotgun (WGS) entry which is preliminary data.</text>
</comment>
<feature type="transmembrane region" description="Helical" evidence="8">
    <location>
        <begin position="155"/>
        <end position="173"/>
    </location>
</feature>
<dbReference type="AlphaFoldDB" id="A0A6G4UDW2"/>
<dbReference type="Proteomes" id="UP000481583">
    <property type="component" value="Unassembled WGS sequence"/>
</dbReference>
<evidence type="ECO:0000256" key="1">
    <source>
        <dbReference type="ARBA" id="ARBA00004651"/>
    </source>
</evidence>
<evidence type="ECO:0000313" key="10">
    <source>
        <dbReference type="Proteomes" id="UP000481583"/>
    </source>
</evidence>
<keyword evidence="5 8" id="KW-0812">Transmembrane</keyword>